<evidence type="ECO:0000313" key="2">
    <source>
        <dbReference type="Proteomes" id="UP001228563"/>
    </source>
</evidence>
<organism evidence="1 2">
    <name type="scientific">Enterobacter kobei</name>
    <dbReference type="NCBI Taxonomy" id="208224"/>
    <lineage>
        <taxon>Bacteria</taxon>
        <taxon>Pseudomonadati</taxon>
        <taxon>Pseudomonadota</taxon>
        <taxon>Gammaproteobacteria</taxon>
        <taxon>Enterobacterales</taxon>
        <taxon>Enterobacteriaceae</taxon>
        <taxon>Enterobacter</taxon>
        <taxon>Enterobacter cloacae complex</taxon>
    </lineage>
</organism>
<gene>
    <name evidence="1" type="ORF">M2B19_08585</name>
</gene>
<evidence type="ECO:0000313" key="1">
    <source>
        <dbReference type="EMBL" id="WMT67612.1"/>
    </source>
</evidence>
<dbReference type="Proteomes" id="UP001228563">
    <property type="component" value="Chromosome"/>
</dbReference>
<dbReference type="AlphaFoldDB" id="A0AAJ6LNV6"/>
<dbReference type="EMBL" id="CP096849">
    <property type="protein sequence ID" value="WMT67612.1"/>
    <property type="molecule type" value="Genomic_DNA"/>
</dbReference>
<proteinExistence type="predicted"/>
<accession>A0AAJ6LNV6</accession>
<sequence length="110" mass="12306">MPFVNEDMRPDKSKVLIKTDGHNFIFQPLTAQDVSSLLNINVMEAMATLVLNDVSVQTSIPTRPGFTNALSEVNDILKPSLKTMSLREGRQAMKTLIFHARHAQTLPEKD</sequence>
<dbReference type="RefSeq" id="WP_155404689.1">
    <property type="nucleotide sequence ID" value="NZ_CP096849.1"/>
</dbReference>
<protein>
    <submittedName>
        <fullName evidence="1">Uncharacterized protein</fullName>
    </submittedName>
</protein>
<name>A0AAJ6LNV6_9ENTR</name>
<reference evidence="1" key="1">
    <citation type="submission" date="2022-04" db="EMBL/GenBank/DDBJ databases">
        <title>Co-occurrence of mcr-9 and blaNDM-1 in multidrug-resistant Enterobacter kobei strain isolated from an infant with urinary infection.</title>
        <authorList>
            <person name="Zeng H."/>
        </authorList>
    </citation>
    <scope>NUCLEOTIDE SEQUENCE</scope>
    <source>
        <strain evidence="1">EC1382</strain>
    </source>
</reference>